<dbReference type="RefSeq" id="WP_075249086.1">
    <property type="nucleotide sequence ID" value="NZ_MSGO01000027.1"/>
</dbReference>
<gene>
    <name evidence="2" type="ORF">BKH32_05985</name>
</gene>
<evidence type="ECO:0000256" key="1">
    <source>
        <dbReference type="SAM" id="MobiDB-lite"/>
    </source>
</evidence>
<sequence>MKLPSIPSRDDLTSQARGLAGQAVSGAAKAADTVSRAAVDTGRAAAHTAARTAAQTSQRLGVDRLPGLSGLSRLAQDDGAPADTDAGPRITGTPFTRALVTAFAADPHTRTAGSYLMGAGLMRTGFRMGGRERKQLKNNGFAPEATGANGLPELNVTELIHVHGRRVPNIIRKASSRFFKRSARRIHDAGLATGSLHWIGVSEQEQARGAMGWTRLCVDTDQGHRLAAQGRDCHLDIFIASVGQAPSEYAADMACLLPQGLPAEAWQALTADPTRPVKRLHLLGQDRVAVDTGTDTYALFHDVPHPVRGSLLIMGNRARRAELWLTDRENADLESFTDMLANALELLLIFP</sequence>
<dbReference type="AlphaFoldDB" id="A0A1Q8I1A8"/>
<comment type="caution">
    <text evidence="2">The sequence shown here is derived from an EMBL/GenBank/DDBJ whole genome shotgun (WGS) entry which is preliminary data.</text>
</comment>
<accession>A0A1Q8I1A8</accession>
<dbReference type="Proteomes" id="UP000185736">
    <property type="component" value="Unassembled WGS sequence"/>
</dbReference>
<reference evidence="2 3" key="1">
    <citation type="submission" date="2016-12" db="EMBL/GenBank/DDBJ databases">
        <title>Genomic comparison of strains in the 'Actinomyces naeslundii' group.</title>
        <authorList>
            <person name="Mughal S.R."/>
            <person name="Do T."/>
            <person name="Gilbert S.C."/>
            <person name="Witherden E.A."/>
            <person name="Didelot X."/>
            <person name="Beighton D."/>
        </authorList>
    </citation>
    <scope>NUCLEOTIDE SEQUENCE [LARGE SCALE GENOMIC DNA]</scope>
    <source>
        <strain evidence="2 3">S64C</strain>
    </source>
</reference>
<dbReference type="EMBL" id="MSGO01000027">
    <property type="protein sequence ID" value="OLL14891.1"/>
    <property type="molecule type" value="Genomic_DNA"/>
</dbReference>
<evidence type="ECO:0000313" key="2">
    <source>
        <dbReference type="EMBL" id="OLL14891.1"/>
    </source>
</evidence>
<evidence type="ECO:0000313" key="3">
    <source>
        <dbReference type="Proteomes" id="UP000185736"/>
    </source>
</evidence>
<organism evidence="2 3">
    <name type="scientific">Actinomyces oris</name>
    <dbReference type="NCBI Taxonomy" id="544580"/>
    <lineage>
        <taxon>Bacteria</taxon>
        <taxon>Bacillati</taxon>
        <taxon>Actinomycetota</taxon>
        <taxon>Actinomycetes</taxon>
        <taxon>Actinomycetales</taxon>
        <taxon>Actinomycetaceae</taxon>
        <taxon>Actinomyces</taxon>
    </lineage>
</organism>
<feature type="region of interest" description="Disordered" evidence="1">
    <location>
        <begin position="1"/>
        <end position="22"/>
    </location>
</feature>
<protein>
    <submittedName>
        <fullName evidence="2">Uncharacterized protein</fullName>
    </submittedName>
</protein>
<proteinExistence type="predicted"/>
<name>A0A1Q8I1A8_9ACTO</name>
<feature type="region of interest" description="Disordered" evidence="1">
    <location>
        <begin position="71"/>
        <end position="91"/>
    </location>
</feature>
<feature type="compositionally biased region" description="Low complexity" evidence="1">
    <location>
        <begin position="77"/>
        <end position="88"/>
    </location>
</feature>